<reference evidence="2" key="2">
    <citation type="submission" date="2014-06" db="EMBL/GenBank/DDBJ databases">
        <title>The complete genome of Blastobotrys (Arxula) adeninivorans LS3 - a yeast of biotechnological interest.</title>
        <authorList>
            <person name="Kunze G."/>
            <person name="Gaillardin C."/>
            <person name="Czernicka M."/>
            <person name="Durrens P."/>
            <person name="Martin T."/>
            <person name="Boer E."/>
            <person name="Gabaldon T."/>
            <person name="Cruz J."/>
            <person name="Talla E."/>
            <person name="Marck C."/>
            <person name="Goffeau A."/>
            <person name="Barbe V."/>
            <person name="Baret P."/>
            <person name="Baronian K."/>
            <person name="Beier S."/>
            <person name="Bleykasten C."/>
            <person name="Bode R."/>
            <person name="Casaregola S."/>
            <person name="Despons L."/>
            <person name="Fairhead C."/>
            <person name="Giersberg M."/>
            <person name="Gierski P."/>
            <person name="Hahnel U."/>
            <person name="Hartmann A."/>
            <person name="Jankowska D."/>
            <person name="Jubin C."/>
            <person name="Jung P."/>
            <person name="Lafontaine I."/>
            <person name="Leh-Louis V."/>
            <person name="Lemaire M."/>
            <person name="Marcet-Houben M."/>
            <person name="Mascher M."/>
            <person name="Morel G."/>
            <person name="Richard G.-F."/>
            <person name="Riechen J."/>
            <person name="Sacerdot C."/>
            <person name="Sarkar A."/>
            <person name="Savel G."/>
            <person name="Schacherer J."/>
            <person name="Sherman D."/>
            <person name="Straub M.-L."/>
            <person name="Stein N."/>
            <person name="Thierry A."/>
            <person name="Trautwein-Schult A."/>
            <person name="Westhof E."/>
            <person name="Worch S."/>
            <person name="Dujon B."/>
            <person name="Souciet J.-L."/>
            <person name="Wincker P."/>
            <person name="Scholz U."/>
            <person name="Neuveglise N."/>
        </authorList>
    </citation>
    <scope>NUCLEOTIDE SEQUENCE</scope>
    <source>
        <strain evidence="2">LS3</strain>
    </source>
</reference>
<evidence type="ECO:0000256" key="1">
    <source>
        <dbReference type="SAM" id="Phobius"/>
    </source>
</evidence>
<dbReference type="AlphaFoldDB" id="A0A060T9Y7"/>
<sequence length="230" mass="25388">MALYNGSTNRVVNNGLNRIGDCQFQSVESNSDPDELSYLIRLTISPGPPHVPPKISSPSLQHSGVTSLITIIMGIKDTVLRFFGRAPISPRFTETAVETQWEHDHSGALARYGPNRWPRGIRPSPVPVFIAFVGAILSFMLAFAAIKDLAVCDGNLRKHHGDHTPHGHDPKKEQCGPKVGSLIVSIFMFMAFLFMFIRRVVINLRASREAEGGEEERGVYEAVEANPITQ</sequence>
<evidence type="ECO:0000313" key="2">
    <source>
        <dbReference type="EMBL" id="CDP36021.1"/>
    </source>
</evidence>
<accession>A0A060T9Y7</accession>
<keyword evidence="1" id="KW-1133">Transmembrane helix</keyword>
<dbReference type="EMBL" id="HG937692">
    <property type="protein sequence ID" value="CDP36021.1"/>
    <property type="molecule type" value="Genomic_DNA"/>
</dbReference>
<name>A0A060T9Y7_BLAAD</name>
<keyword evidence="1" id="KW-0812">Transmembrane</keyword>
<reference evidence="2" key="1">
    <citation type="submission" date="2014-02" db="EMBL/GenBank/DDBJ databases">
        <authorList>
            <person name="Genoscope - CEA"/>
        </authorList>
    </citation>
    <scope>NUCLEOTIDE SEQUENCE</scope>
    <source>
        <strain evidence="2">LS3</strain>
    </source>
</reference>
<protein>
    <submittedName>
        <fullName evidence="2">ARAD1B03498p</fullName>
    </submittedName>
</protein>
<feature type="transmembrane region" description="Helical" evidence="1">
    <location>
        <begin position="179"/>
        <end position="197"/>
    </location>
</feature>
<proteinExistence type="predicted"/>
<feature type="transmembrane region" description="Helical" evidence="1">
    <location>
        <begin position="126"/>
        <end position="146"/>
    </location>
</feature>
<gene>
    <name evidence="2" type="ORF">GNLVRS02_ARAD1B03498g</name>
</gene>
<organism evidence="2">
    <name type="scientific">Blastobotrys adeninivorans</name>
    <name type="common">Yeast</name>
    <name type="synonym">Arxula adeninivorans</name>
    <dbReference type="NCBI Taxonomy" id="409370"/>
    <lineage>
        <taxon>Eukaryota</taxon>
        <taxon>Fungi</taxon>
        <taxon>Dikarya</taxon>
        <taxon>Ascomycota</taxon>
        <taxon>Saccharomycotina</taxon>
        <taxon>Dipodascomycetes</taxon>
        <taxon>Dipodascales</taxon>
        <taxon>Trichomonascaceae</taxon>
        <taxon>Blastobotrys</taxon>
    </lineage>
</organism>
<keyword evidence="1" id="KW-0472">Membrane</keyword>